<dbReference type="NCBIfam" id="NF047353">
    <property type="entry name" value="tube_lmo2291"/>
    <property type="match status" value="1"/>
</dbReference>
<evidence type="ECO:0000313" key="1">
    <source>
        <dbReference type="EMBL" id="XDV66308.1"/>
    </source>
</evidence>
<name>A0AB39YAJ6_9ACTN</name>
<proteinExistence type="predicted"/>
<gene>
    <name evidence="1" type="ORF">AB5J51_26985</name>
</gene>
<organism evidence="1">
    <name type="scientific">Streptomyces sp. R33</name>
    <dbReference type="NCBI Taxonomy" id="3238629"/>
    <lineage>
        <taxon>Bacteria</taxon>
        <taxon>Bacillati</taxon>
        <taxon>Actinomycetota</taxon>
        <taxon>Actinomycetes</taxon>
        <taxon>Kitasatosporales</taxon>
        <taxon>Streptomycetaceae</taxon>
        <taxon>Streptomyces</taxon>
    </lineage>
</organism>
<dbReference type="AlphaFoldDB" id="A0AB39YAJ6"/>
<accession>A0AB39YAJ6</accession>
<protein>
    <submittedName>
        <fullName evidence="1">Phage tail tube protein</fullName>
    </submittedName>
</protein>
<dbReference type="RefSeq" id="WP_369778833.1">
    <property type="nucleotide sequence ID" value="NZ_CP165727.1"/>
</dbReference>
<dbReference type="EMBL" id="CP165727">
    <property type="protein sequence ID" value="XDV66308.1"/>
    <property type="molecule type" value="Genomic_DNA"/>
</dbReference>
<reference evidence="1" key="1">
    <citation type="submission" date="2024-08" db="EMBL/GenBank/DDBJ databases">
        <authorList>
            <person name="Yu S.T."/>
        </authorList>
    </citation>
    <scope>NUCLEOTIDE SEQUENCE</scope>
    <source>
        <strain evidence="1">R33</strain>
    </source>
</reference>
<sequence length="152" mass="16559">MAVQKYNARDVRFQIEDYTAPGTWVDIAIGGINTFTKSEEEETTDTTTFGSAGNAESYKMQIGKTLTIEGFRLRDPVSFALDPGQTIVEGMNERLGPDSLTGFRYAHVTDTTWVVWTQARVSLGDQGGGNNDEVSWSATFTRSGASTTAVKS</sequence>